<feature type="region of interest" description="Disordered" evidence="1">
    <location>
        <begin position="133"/>
        <end position="187"/>
    </location>
</feature>
<evidence type="ECO:0000256" key="1">
    <source>
        <dbReference type="SAM" id="MobiDB-lite"/>
    </source>
</evidence>
<feature type="compositionally biased region" description="Basic residues" evidence="1">
    <location>
        <begin position="591"/>
        <end position="605"/>
    </location>
</feature>
<dbReference type="AlphaFoldDB" id="A0A0N1I4V9"/>
<feature type="region of interest" description="Disordered" evidence="1">
    <location>
        <begin position="360"/>
        <end position="388"/>
    </location>
</feature>
<feature type="region of interest" description="Disordered" evidence="1">
    <location>
        <begin position="85"/>
        <end position="105"/>
    </location>
</feature>
<organism evidence="2 3">
    <name type="scientific">Leptomonas seymouri</name>
    <dbReference type="NCBI Taxonomy" id="5684"/>
    <lineage>
        <taxon>Eukaryota</taxon>
        <taxon>Discoba</taxon>
        <taxon>Euglenozoa</taxon>
        <taxon>Kinetoplastea</taxon>
        <taxon>Metakinetoplastina</taxon>
        <taxon>Trypanosomatida</taxon>
        <taxon>Trypanosomatidae</taxon>
        <taxon>Leishmaniinae</taxon>
        <taxon>Leptomonas</taxon>
    </lineage>
</organism>
<gene>
    <name evidence="2" type="ORF">ABL78_4428</name>
</gene>
<proteinExistence type="predicted"/>
<feature type="compositionally biased region" description="Polar residues" evidence="1">
    <location>
        <begin position="403"/>
        <end position="415"/>
    </location>
</feature>
<reference evidence="2 3" key="1">
    <citation type="journal article" date="2015" name="PLoS Pathog.">
        <title>Leptomonas seymouri: Adaptations to the Dixenous Life Cycle Analyzed by Genome Sequencing, Transcriptome Profiling and Co-infection with Leishmania donovani.</title>
        <authorList>
            <person name="Kraeva N."/>
            <person name="Butenko A."/>
            <person name="Hlavacova J."/>
            <person name="Kostygov A."/>
            <person name="Myskova J."/>
            <person name="Grybchuk D."/>
            <person name="Lestinova T."/>
            <person name="Votypka J."/>
            <person name="Volf P."/>
            <person name="Opperdoes F."/>
            <person name="Flegontov P."/>
            <person name="Lukes J."/>
            <person name="Yurchenko V."/>
        </authorList>
    </citation>
    <scope>NUCLEOTIDE SEQUENCE [LARGE SCALE GENOMIC DNA]</scope>
    <source>
        <strain evidence="2 3">ATCC 30220</strain>
    </source>
</reference>
<feature type="region of interest" description="Disordered" evidence="1">
    <location>
        <begin position="536"/>
        <end position="613"/>
    </location>
</feature>
<feature type="region of interest" description="Disordered" evidence="1">
    <location>
        <begin position="306"/>
        <end position="340"/>
    </location>
</feature>
<feature type="compositionally biased region" description="Polar residues" evidence="1">
    <location>
        <begin position="544"/>
        <end position="555"/>
    </location>
</feature>
<feature type="region of interest" description="Disordered" evidence="1">
    <location>
        <begin position="216"/>
        <end position="250"/>
    </location>
</feature>
<keyword evidence="3" id="KW-1185">Reference proteome</keyword>
<feature type="compositionally biased region" description="Polar residues" evidence="1">
    <location>
        <begin position="372"/>
        <end position="384"/>
    </location>
</feature>
<dbReference type="VEuPathDB" id="TriTrypDB:Lsey_0128_0020"/>
<feature type="compositionally biased region" description="Basic and acidic residues" evidence="1">
    <location>
        <begin position="160"/>
        <end position="169"/>
    </location>
</feature>
<feature type="compositionally biased region" description="Basic and acidic residues" evidence="1">
    <location>
        <begin position="570"/>
        <end position="590"/>
    </location>
</feature>
<accession>A0A0N1I4V9</accession>
<dbReference type="OrthoDB" id="267124at2759"/>
<comment type="caution">
    <text evidence="2">The sequence shown here is derived from an EMBL/GenBank/DDBJ whole genome shotgun (WGS) entry which is preliminary data.</text>
</comment>
<dbReference type="EMBL" id="LJSK01000128">
    <property type="protein sequence ID" value="KPI86488.1"/>
    <property type="molecule type" value="Genomic_DNA"/>
</dbReference>
<feature type="compositionally biased region" description="Basic and acidic residues" evidence="1">
    <location>
        <begin position="133"/>
        <end position="142"/>
    </location>
</feature>
<sequence length="613" mass="65278">MTSAFPEWQAEEIVEDVPEFLDGKRRDLPVALVRHRGRIPPKRSARNSLSPRFTVDVQTLECQSIADELIIDSLGAPSPLNLQVDSGKPPEDAERNATIAASSQAKDARRVGLLPDGLKRRSSAVKGTICERDNYRGNRDNNDTINKSNHYRLQPPATRAQDKLPDKPLHGTTPVTNPSKSTNSMSNRSSLLINNTNKQLRSLAVAAPSTCPTTTITTAVKPSPQSPSVGLKPISNMKSTPSLDSLDECASSISSTDSGWDKDALPFSAPAGQCIPAIRRDLSAPAPRGREGSGFPHATFSVDIPAALTADPGRPPLATARQLDNTRHMAPTAANDSDCRSVPVKPKLLASCGGDAAACTPQPSPCSRKLPQKTSTTALPSTTSKEVKLASMQPLPPMLPNNKSNITSGSKNKVTPANAVGDSRTEEARAYSYGDLLLGEQESRSVGQSTRKLSNSVASSAGYSVCRDFFDSYATLDLGSTLPSMACTATTRGATAAISPSGSVRPQNMMAANGATALRAKSSFARLNSIRRKALESGAPGQCGTAQPTADNAQEAQMPKPACAAAKCTSQDERPGTGIKEEAEDKDVHDKHRKRAPQTKRTLRRRNTEFEKL</sequence>
<dbReference type="OMA" id="ECDSSIR"/>
<dbReference type="Proteomes" id="UP000038009">
    <property type="component" value="Unassembled WGS sequence"/>
</dbReference>
<evidence type="ECO:0000313" key="2">
    <source>
        <dbReference type="EMBL" id="KPI86488.1"/>
    </source>
</evidence>
<evidence type="ECO:0000313" key="3">
    <source>
        <dbReference type="Proteomes" id="UP000038009"/>
    </source>
</evidence>
<feature type="region of interest" description="Disordered" evidence="1">
    <location>
        <begin position="403"/>
        <end position="425"/>
    </location>
</feature>
<protein>
    <submittedName>
        <fullName evidence="2">Uncharacterized protein</fullName>
    </submittedName>
</protein>
<name>A0A0N1I4V9_LEPSE</name>